<reference evidence="1 2" key="1">
    <citation type="submission" date="2011-12" db="EMBL/GenBank/DDBJ databases">
        <title>Comparative genomics of primate cytomegaloviruses.</title>
        <authorList>
            <person name="Davison A.J."/>
            <person name="Holton M."/>
            <person name="Dolan A."/>
            <person name="Dargan D.J."/>
            <person name="Gatherer D."/>
            <person name="Hayward G.S."/>
        </authorList>
    </citation>
    <scope>NUCLEOTIDE SEQUENCE [LARGE SCALE GENOMIC DNA]</scope>
    <source>
        <strain evidence="1">2715</strain>
    </source>
</reference>
<name>G8XT96_SCMVC</name>
<sequence length="295" mass="33864">MSCSILKMCSRTSEWKPGQHIPLSWPKDRVLVVDRRWRSIREGTNEEERLSRYLCCPEKLHFVGSICSKAFLKHKGGAPPSELYVGESGNVYLYVDAVYSDALTWIADDMEDFMDRGLRRCNFTVVPSSNIMRRKEIRSLVICENLADLCDWRSAHASLFVKLGDANILVVSLASLFTKLEMYYWRRTVGTSRVEPLGRVVVGERSITVFADEYLRFYAVREDGSICVVADTVMEFAARGLFRYRWSNVFYGNKKLRKLSGNLVCPAGKTHIRDKMEAFRSSLRSSLNSRRSYST</sequence>
<dbReference type="GeneID" id="25026442"/>
<gene>
    <name evidence="1" type="primary">UL23</name>
</gene>
<protein>
    <submittedName>
        <fullName evidence="1">Tegument protein UL23</fullName>
    </submittedName>
</protein>
<accession>G8XT96</accession>
<evidence type="ECO:0000313" key="1">
    <source>
        <dbReference type="EMBL" id="AEV80389.1"/>
    </source>
</evidence>
<dbReference type="Pfam" id="PF02393">
    <property type="entry name" value="US22"/>
    <property type="match status" value="1"/>
</dbReference>
<dbReference type="EMBL" id="FJ483968">
    <property type="protein sequence ID" value="AEV80389.1"/>
    <property type="molecule type" value="Genomic_DNA"/>
</dbReference>
<dbReference type="OrthoDB" id="15014at10239"/>
<dbReference type="Proteomes" id="UP000116555">
    <property type="component" value="Segment"/>
</dbReference>
<keyword evidence="2" id="KW-1185">Reference proteome</keyword>
<organism evidence="1 2">
    <name type="scientific">Simian cytomegalovirus (strain Colburn)</name>
    <dbReference type="NCBI Taxonomy" id="50292"/>
    <lineage>
        <taxon>Viruses</taxon>
        <taxon>Duplodnaviria</taxon>
        <taxon>Heunggongvirae</taxon>
        <taxon>Peploviricota</taxon>
        <taxon>Herviviricetes</taxon>
        <taxon>Herpesvirales</taxon>
        <taxon>Orthoherpesviridae</taxon>
        <taxon>Betaherpesvirinae</taxon>
        <taxon>Cytomegalovirus</taxon>
        <taxon>Cytomegalovirus cercopithecinebeta5</taxon>
    </lineage>
</organism>
<organismHost>
    <name type="scientific">Macaca</name>
    <name type="common">macaques</name>
    <dbReference type="NCBI Taxonomy" id="9539"/>
</organismHost>
<proteinExistence type="predicted"/>
<dbReference type="InterPro" id="IPR003360">
    <property type="entry name" value="US22-like"/>
</dbReference>
<dbReference type="KEGG" id="vg:25026442"/>
<dbReference type="RefSeq" id="YP_004936000.1">
    <property type="nucleotide sequence ID" value="NC_012783.2"/>
</dbReference>
<evidence type="ECO:0000313" key="2">
    <source>
        <dbReference type="Proteomes" id="UP000116555"/>
    </source>
</evidence>